<keyword evidence="1" id="KW-0472">Membrane</keyword>
<dbReference type="STRING" id="722438.F539_02090"/>
<reference evidence="2 3" key="1">
    <citation type="journal article" date="2010" name="Appl. Environ. Microbiol.">
        <title>Targeted chromosomal knockouts in Mycoplasma pneumoniae.</title>
        <authorList>
            <person name="Krishnakumar R."/>
            <person name="Assad-Garcia N."/>
            <person name="Benders G.A."/>
            <person name="Phan Q."/>
            <person name="Montague M.G."/>
            <person name="Glass J.I."/>
        </authorList>
    </citation>
    <scope>NUCLEOTIDE SEQUENCE [LARGE SCALE GENOMIC DNA]</scope>
    <source>
        <strain evidence="3">ATCC 15531 / DSM 22911 / NBRC 14401 / NCTC 10119 / FH</strain>
    </source>
</reference>
<feature type="transmembrane region" description="Helical" evidence="1">
    <location>
        <begin position="364"/>
        <end position="387"/>
    </location>
</feature>
<dbReference type="PaxDb" id="722438-MPNE_0434"/>
<dbReference type="RefSeq" id="WP_014574961.1">
    <property type="nucleotide sequence ID" value="NZ_CP010546.1"/>
</dbReference>
<name>A0A0H3DLI4_MYCPB</name>
<dbReference type="HOGENOM" id="CLU_668732_0_0_14"/>
<dbReference type="EMBL" id="CP002077">
    <property type="protein sequence ID" value="ADK87240.1"/>
    <property type="molecule type" value="Genomic_DNA"/>
</dbReference>
<keyword evidence="1" id="KW-0812">Transmembrane</keyword>
<keyword evidence="1" id="KW-1133">Transmembrane helix</keyword>
<sequence>MNGNESNGHFYVVVDVTNANNLGNQRRIANPRNYFYYLEGLDKNAQSTYIIRFETKDKFYSLDALRFDNNGIYVDNASRDAVIQARQKSKLYFNTSDWRGKLPQNFFQTTTSLSTKNREIVAHFLKSNESSKRGVLSQAASGAVVGYVERLTNKKVFLKDEIKFDVEKDGIKLDLKADFSLEQNGSLGLNDPNDVNKLAQEAQSYTVMVSDGGAQTDNNAEGGNLRIALTKNAFNPKQSTTVDIPYKIENRSVGNNKEQKTLVFDFSGLNPYEYNMIVGALFTDSSFINDAYAPIQSTFQRQLKEFLQVKYENQVGANGSFDLFKPRSLSSQQLVQGERSLDGFTVELNANGGSFNFLTHVDPLVAGLTVAAIASVVAAGAVTYLVVRRYRKRNEFVDKIFASNIRAKQWR</sequence>
<gene>
    <name evidence="2" type="ordered locus">MPNE_0434</name>
</gene>
<organism evidence="2 3">
    <name type="scientific">Mycoplasmoides pneumoniae (strain ATCC 15531 / DSM 23978 / CIP 103766 / NBRC 14401 / NCTC 10119 / FH)</name>
    <name type="common">Mycoplasma pneumoniae</name>
    <dbReference type="NCBI Taxonomy" id="722438"/>
    <lineage>
        <taxon>Bacteria</taxon>
        <taxon>Bacillati</taxon>
        <taxon>Mycoplasmatota</taxon>
        <taxon>Mycoplasmoidales</taxon>
        <taxon>Mycoplasmoidaceae</taxon>
        <taxon>Mycoplasmoides</taxon>
    </lineage>
</organism>
<protein>
    <submittedName>
        <fullName evidence="2">Conserved domain protein</fullName>
    </submittedName>
</protein>
<evidence type="ECO:0000313" key="3">
    <source>
        <dbReference type="Proteomes" id="UP000007756"/>
    </source>
</evidence>
<dbReference type="PATRIC" id="fig|722438.3.peg.418"/>
<dbReference type="KEGG" id="mpj:MPNE_0434"/>
<proteinExistence type="predicted"/>
<dbReference type="AlphaFoldDB" id="A0A0H3DLI4"/>
<accession>A0A0H3DLI4</accession>
<evidence type="ECO:0000313" key="2">
    <source>
        <dbReference type="EMBL" id="ADK87240.1"/>
    </source>
</evidence>
<evidence type="ECO:0000256" key="1">
    <source>
        <dbReference type="SAM" id="Phobius"/>
    </source>
</evidence>
<dbReference type="Proteomes" id="UP000007756">
    <property type="component" value="Chromosome"/>
</dbReference>
<dbReference type="GeneID" id="66609377"/>